<dbReference type="EMBL" id="AP020327">
    <property type="protein sequence ID" value="BBN50847.1"/>
    <property type="molecule type" value="Genomic_DNA"/>
</dbReference>
<dbReference type="Proteomes" id="UP000327362">
    <property type="component" value="Plasmid p1-JPH1"/>
</dbReference>
<evidence type="ECO:0000313" key="2">
    <source>
        <dbReference type="Proteomes" id="UP000327362"/>
    </source>
</evidence>
<dbReference type="AlphaFoldDB" id="A0AAI8STB6"/>
<reference evidence="1 2" key="1">
    <citation type="submission" date="2019-09" db="EMBL/GenBank/DDBJ databases">
        <title>Complete genome sequence of Mycobacterium avium subsp. hominissuis strain JP-H-1.</title>
        <authorList>
            <person name="Kinoshita Y."/>
            <person name="Niwa H."/>
            <person name="Uchida-Fujii E."/>
            <person name="Nukada T."/>
        </authorList>
    </citation>
    <scope>NUCLEOTIDE SEQUENCE [LARGE SCALE GENOMIC DNA]</scope>
    <source>
        <strain evidence="1 2">JP-H-1</strain>
        <plasmid evidence="1 2">p1-JPH1</plasmid>
    </source>
</reference>
<sequence>MGAVPSMQVRATSSALALNHRRAGIGRPLDRGHVIARWDGRYPKLVLLIWISNFVPSVKSMTSPPP</sequence>
<name>A0AAI8STB6_MYCAV</name>
<gene>
    <name evidence="1" type="ORF">JPH1_53220</name>
</gene>
<protein>
    <submittedName>
        <fullName evidence="1">Uncharacterized protein</fullName>
    </submittedName>
</protein>
<keyword evidence="1" id="KW-0614">Plasmid</keyword>
<evidence type="ECO:0000313" key="1">
    <source>
        <dbReference type="EMBL" id="BBN50847.1"/>
    </source>
</evidence>
<organism evidence="1 2">
    <name type="scientific">Mycobacterium avium subsp. hominissuis</name>
    <dbReference type="NCBI Taxonomy" id="439334"/>
    <lineage>
        <taxon>Bacteria</taxon>
        <taxon>Bacillati</taxon>
        <taxon>Actinomycetota</taxon>
        <taxon>Actinomycetes</taxon>
        <taxon>Mycobacteriales</taxon>
        <taxon>Mycobacteriaceae</taxon>
        <taxon>Mycobacterium</taxon>
        <taxon>Mycobacterium avium complex (MAC)</taxon>
    </lineage>
</organism>
<proteinExistence type="predicted"/>
<geneLocation type="plasmid" evidence="1 2">
    <name>p1-JPH1</name>
</geneLocation>
<accession>A0AAI8STB6</accession>